<evidence type="ECO:0000313" key="1">
    <source>
        <dbReference type="EMBL" id="KAJ0041072.1"/>
    </source>
</evidence>
<protein>
    <submittedName>
        <fullName evidence="1">Uncharacterized protein</fullName>
    </submittedName>
</protein>
<sequence>MEFEDKCDGVLGCVPEFGAIFMSNRATKRECFRQKLLGLPSSQMDFVRQVKAGMLLFLFEYERRELHGVFQASSNGAMNIVPNAYCSSGKQFPAQRHLPDTTTLTSDSNTLPAESSVYNQLKPSSTFCYSIEAQVNTLSNSTSVRLVVPYDPDAPGVDIRHSSHEFIAPGIDTRHSSSHDFIAPGVDTKRSSFHDFFAPDSGYIDMISEAPTYALSPNHIPSFVLDDKYHEASREKHDYEMLQCGINEVHVANVPMLKESRSQVHNHLCSVKIKSPDLQVNSSSKPDIDKTSGSLNSDYRKKRESVFSRLVVDSKARVEENDTLLGDDEDSRGTSINEVMSMLYQSRYKWLKIRKKQFIEDDGSNLWRKTQTALNSQSSKNHFQKISREVKMSDIRASKESSEQFVENMSFVDFRHRSEVRKGTETASCSRSAESGGISSGLHKRRKLIRPDFSKNELSDVKSINTNTPSVLLPDVSSQMSHADKKIIEAELDSDCKVESSPETCKRDSNEITSSEIESSRGNEKKIHPNPDVDFNIAIDMVIDSSDHNPICRGDDQEMHPNPVIDCNIAIDTMSDSSDHDDEFVCDGSIDCKMDLQQNVETCKRDSDGITSGETESCRGDEKEIHPNPDVDYNISIDTVTYSSDQNPMSETTLDEFVHDGCKDCMMDAKTAKWICSKMLKLAKEILMGLLRWPESFRGDEREMHPNPDIDCNIAIDTVSDSSDQNPNFRGDEKEMHPNPDVDCNIAIDTMSDSSDQNPNCRGDEKEMHPNPDIDCNIAIDMVSDLSDQNSKAETTHDELVLDGCKDCKMDLQQNVENDIEVVSSSCEISARNCQTISSN</sequence>
<evidence type="ECO:0000313" key="2">
    <source>
        <dbReference type="Proteomes" id="UP001163603"/>
    </source>
</evidence>
<accession>A0ACC0YU54</accession>
<comment type="caution">
    <text evidence="1">The sequence shown here is derived from an EMBL/GenBank/DDBJ whole genome shotgun (WGS) entry which is preliminary data.</text>
</comment>
<proteinExistence type="predicted"/>
<reference evidence="2" key="1">
    <citation type="journal article" date="2023" name="G3 (Bethesda)">
        <title>Genome assembly and association tests identify interacting loci associated with vigor, precocity, and sex in interspecific pistachio rootstocks.</title>
        <authorList>
            <person name="Palmer W."/>
            <person name="Jacygrad E."/>
            <person name="Sagayaradj S."/>
            <person name="Cavanaugh K."/>
            <person name="Han R."/>
            <person name="Bertier L."/>
            <person name="Beede B."/>
            <person name="Kafkas S."/>
            <person name="Golino D."/>
            <person name="Preece J."/>
            <person name="Michelmore R."/>
        </authorList>
    </citation>
    <scope>NUCLEOTIDE SEQUENCE [LARGE SCALE GENOMIC DNA]</scope>
</reference>
<gene>
    <name evidence="1" type="ORF">Pint_26543</name>
</gene>
<dbReference type="Proteomes" id="UP001163603">
    <property type="component" value="Chromosome 5"/>
</dbReference>
<keyword evidence="2" id="KW-1185">Reference proteome</keyword>
<name>A0ACC0YU54_9ROSI</name>
<dbReference type="EMBL" id="CM047740">
    <property type="protein sequence ID" value="KAJ0041072.1"/>
    <property type="molecule type" value="Genomic_DNA"/>
</dbReference>
<organism evidence="1 2">
    <name type="scientific">Pistacia integerrima</name>
    <dbReference type="NCBI Taxonomy" id="434235"/>
    <lineage>
        <taxon>Eukaryota</taxon>
        <taxon>Viridiplantae</taxon>
        <taxon>Streptophyta</taxon>
        <taxon>Embryophyta</taxon>
        <taxon>Tracheophyta</taxon>
        <taxon>Spermatophyta</taxon>
        <taxon>Magnoliopsida</taxon>
        <taxon>eudicotyledons</taxon>
        <taxon>Gunneridae</taxon>
        <taxon>Pentapetalae</taxon>
        <taxon>rosids</taxon>
        <taxon>malvids</taxon>
        <taxon>Sapindales</taxon>
        <taxon>Anacardiaceae</taxon>
        <taxon>Pistacia</taxon>
    </lineage>
</organism>